<dbReference type="EMBL" id="ABEU02000010">
    <property type="protein sequence ID" value="PNR46880.1"/>
    <property type="molecule type" value="Genomic_DNA"/>
</dbReference>
<sequence length="150" mass="17300">MYCAVARLSGGNWKCVGASVVEVKAGVLVSCRQAGRQVREDVVWYCVREGGQHSRGRCDSAVRRRRGEKRGWGGMLHGLVHGRCDCECECVERKGKRRGWEKEGQRKPKRGRETHMEWREMVGRVYAVAVRRGSSSLRRHLIKLERYRED</sequence>
<evidence type="ECO:0000313" key="2">
    <source>
        <dbReference type="EnsemblPlants" id="Pp3c10_17041V3.1"/>
    </source>
</evidence>
<dbReference type="EnsemblPlants" id="Pp3c10_17041V3.1">
    <property type="protein sequence ID" value="Pp3c10_17041V3.1"/>
    <property type="gene ID" value="Pp3c10_17041"/>
</dbReference>
<dbReference type="AlphaFoldDB" id="A0A2K1JZD4"/>
<gene>
    <name evidence="1" type="ORF">PHYPA_014000</name>
</gene>
<proteinExistence type="predicted"/>
<dbReference type="Proteomes" id="UP000006727">
    <property type="component" value="Chromosome 10"/>
</dbReference>
<protein>
    <submittedName>
        <fullName evidence="1 2">Uncharacterized protein</fullName>
    </submittedName>
</protein>
<reference evidence="1 3" key="1">
    <citation type="journal article" date="2008" name="Science">
        <title>The Physcomitrella genome reveals evolutionary insights into the conquest of land by plants.</title>
        <authorList>
            <person name="Rensing S."/>
            <person name="Lang D."/>
            <person name="Zimmer A."/>
            <person name="Terry A."/>
            <person name="Salamov A."/>
            <person name="Shapiro H."/>
            <person name="Nishiyama T."/>
            <person name="Perroud P.-F."/>
            <person name="Lindquist E."/>
            <person name="Kamisugi Y."/>
            <person name="Tanahashi T."/>
            <person name="Sakakibara K."/>
            <person name="Fujita T."/>
            <person name="Oishi K."/>
            <person name="Shin-I T."/>
            <person name="Kuroki Y."/>
            <person name="Toyoda A."/>
            <person name="Suzuki Y."/>
            <person name="Hashimoto A."/>
            <person name="Yamaguchi K."/>
            <person name="Sugano A."/>
            <person name="Kohara Y."/>
            <person name="Fujiyama A."/>
            <person name="Anterola A."/>
            <person name="Aoki S."/>
            <person name="Ashton N."/>
            <person name="Barbazuk W.B."/>
            <person name="Barker E."/>
            <person name="Bennetzen J."/>
            <person name="Bezanilla M."/>
            <person name="Blankenship R."/>
            <person name="Cho S.H."/>
            <person name="Dutcher S."/>
            <person name="Estelle M."/>
            <person name="Fawcett J.A."/>
            <person name="Gundlach H."/>
            <person name="Hanada K."/>
            <person name="Heyl A."/>
            <person name="Hicks K.A."/>
            <person name="Hugh J."/>
            <person name="Lohr M."/>
            <person name="Mayer K."/>
            <person name="Melkozernov A."/>
            <person name="Murata T."/>
            <person name="Nelson D."/>
            <person name="Pils B."/>
            <person name="Prigge M."/>
            <person name="Reiss B."/>
            <person name="Renner T."/>
            <person name="Rombauts S."/>
            <person name="Rushton P."/>
            <person name="Sanderfoot A."/>
            <person name="Schween G."/>
            <person name="Shiu S.-H."/>
            <person name="Stueber K."/>
            <person name="Theodoulou F.L."/>
            <person name="Tu H."/>
            <person name="Van de Peer Y."/>
            <person name="Verrier P.J."/>
            <person name="Waters E."/>
            <person name="Wood A."/>
            <person name="Yang L."/>
            <person name="Cove D."/>
            <person name="Cuming A."/>
            <person name="Hasebe M."/>
            <person name="Lucas S."/>
            <person name="Mishler D.B."/>
            <person name="Reski R."/>
            <person name="Grigoriev I."/>
            <person name="Quatrano R.S."/>
            <person name="Boore J.L."/>
        </authorList>
    </citation>
    <scope>NUCLEOTIDE SEQUENCE [LARGE SCALE GENOMIC DNA]</scope>
    <source>
        <strain evidence="2 3">cv. Gransden 2004</strain>
    </source>
</reference>
<organism evidence="1">
    <name type="scientific">Physcomitrium patens</name>
    <name type="common">Spreading-leaved earth moss</name>
    <name type="synonym">Physcomitrella patens</name>
    <dbReference type="NCBI Taxonomy" id="3218"/>
    <lineage>
        <taxon>Eukaryota</taxon>
        <taxon>Viridiplantae</taxon>
        <taxon>Streptophyta</taxon>
        <taxon>Embryophyta</taxon>
        <taxon>Bryophyta</taxon>
        <taxon>Bryophytina</taxon>
        <taxon>Bryopsida</taxon>
        <taxon>Funariidae</taxon>
        <taxon>Funariales</taxon>
        <taxon>Funariaceae</taxon>
        <taxon>Physcomitrium</taxon>
    </lineage>
</organism>
<accession>A0A2K1JZD4</accession>
<name>A0A2K1JZD4_PHYPA</name>
<reference evidence="2" key="3">
    <citation type="submission" date="2020-12" db="UniProtKB">
        <authorList>
            <consortium name="EnsemblPlants"/>
        </authorList>
    </citation>
    <scope>IDENTIFICATION</scope>
</reference>
<evidence type="ECO:0000313" key="3">
    <source>
        <dbReference type="Proteomes" id="UP000006727"/>
    </source>
</evidence>
<dbReference type="InParanoid" id="A0A2K1JZD4"/>
<evidence type="ECO:0000313" key="1">
    <source>
        <dbReference type="EMBL" id="PNR46880.1"/>
    </source>
</evidence>
<reference evidence="1 3" key="2">
    <citation type="journal article" date="2018" name="Plant J.">
        <title>The Physcomitrella patens chromosome-scale assembly reveals moss genome structure and evolution.</title>
        <authorList>
            <person name="Lang D."/>
            <person name="Ullrich K.K."/>
            <person name="Murat F."/>
            <person name="Fuchs J."/>
            <person name="Jenkins J."/>
            <person name="Haas F.B."/>
            <person name="Piednoel M."/>
            <person name="Gundlach H."/>
            <person name="Van Bel M."/>
            <person name="Meyberg R."/>
            <person name="Vives C."/>
            <person name="Morata J."/>
            <person name="Symeonidi A."/>
            <person name="Hiss M."/>
            <person name="Muchero W."/>
            <person name="Kamisugi Y."/>
            <person name="Saleh O."/>
            <person name="Blanc G."/>
            <person name="Decker E.L."/>
            <person name="van Gessel N."/>
            <person name="Grimwood J."/>
            <person name="Hayes R.D."/>
            <person name="Graham S.W."/>
            <person name="Gunter L.E."/>
            <person name="McDaniel S.F."/>
            <person name="Hoernstein S.N.W."/>
            <person name="Larsson A."/>
            <person name="Li F.W."/>
            <person name="Perroud P.F."/>
            <person name="Phillips J."/>
            <person name="Ranjan P."/>
            <person name="Rokshar D.S."/>
            <person name="Rothfels C.J."/>
            <person name="Schneider L."/>
            <person name="Shu S."/>
            <person name="Stevenson D.W."/>
            <person name="Thummler F."/>
            <person name="Tillich M."/>
            <person name="Villarreal Aguilar J.C."/>
            <person name="Widiez T."/>
            <person name="Wong G.K."/>
            <person name="Wymore A."/>
            <person name="Zhang Y."/>
            <person name="Zimmer A.D."/>
            <person name="Quatrano R.S."/>
            <person name="Mayer K.F.X."/>
            <person name="Goodstein D."/>
            <person name="Casacuberta J.M."/>
            <person name="Vandepoele K."/>
            <person name="Reski R."/>
            <person name="Cuming A.C."/>
            <person name="Tuskan G.A."/>
            <person name="Maumus F."/>
            <person name="Salse J."/>
            <person name="Schmutz J."/>
            <person name="Rensing S.A."/>
        </authorList>
    </citation>
    <scope>NUCLEOTIDE SEQUENCE [LARGE SCALE GENOMIC DNA]</scope>
    <source>
        <strain evidence="2 3">cv. Gransden 2004</strain>
    </source>
</reference>
<dbReference type="Gramene" id="Pp3c10_17041V3.1">
    <property type="protein sequence ID" value="Pp3c10_17041V3.1"/>
    <property type="gene ID" value="Pp3c10_17041"/>
</dbReference>
<keyword evidence="3" id="KW-1185">Reference proteome</keyword>